<protein>
    <submittedName>
        <fullName evidence="2">Uncharacterized protein LOC142170613</fullName>
    </submittedName>
</protein>
<dbReference type="Proteomes" id="UP000790787">
    <property type="component" value="Chromosome 16"/>
</dbReference>
<evidence type="ECO:0000313" key="1">
    <source>
        <dbReference type="Proteomes" id="UP000790787"/>
    </source>
</evidence>
<evidence type="ECO:0000313" key="2">
    <source>
        <dbReference type="RefSeq" id="XP_075088603.1"/>
    </source>
</evidence>
<reference evidence="1" key="1">
    <citation type="journal article" date="2014" name="Nat. Commun.">
        <title>The tobacco genome sequence and its comparison with those of tomato and potato.</title>
        <authorList>
            <person name="Sierro N."/>
            <person name="Battey J.N."/>
            <person name="Ouadi S."/>
            <person name="Bakaher N."/>
            <person name="Bovet L."/>
            <person name="Willig A."/>
            <person name="Goepfert S."/>
            <person name="Peitsch M.C."/>
            <person name="Ivanov N.V."/>
        </authorList>
    </citation>
    <scope>NUCLEOTIDE SEQUENCE [LARGE SCALE GENOMIC DNA]</scope>
</reference>
<name>A0AC58SUH9_TOBAC</name>
<dbReference type="RefSeq" id="XP_075088603.1">
    <property type="nucleotide sequence ID" value="XM_075232502.1"/>
</dbReference>
<organism evidence="1 2">
    <name type="scientific">Nicotiana tabacum</name>
    <name type="common">Common tobacco</name>
    <dbReference type="NCBI Taxonomy" id="4097"/>
    <lineage>
        <taxon>Eukaryota</taxon>
        <taxon>Viridiplantae</taxon>
        <taxon>Streptophyta</taxon>
        <taxon>Embryophyta</taxon>
        <taxon>Tracheophyta</taxon>
        <taxon>Spermatophyta</taxon>
        <taxon>Magnoliopsida</taxon>
        <taxon>eudicotyledons</taxon>
        <taxon>Gunneridae</taxon>
        <taxon>Pentapetalae</taxon>
        <taxon>asterids</taxon>
        <taxon>lamiids</taxon>
        <taxon>Solanales</taxon>
        <taxon>Solanaceae</taxon>
        <taxon>Nicotianoideae</taxon>
        <taxon>Nicotianeae</taxon>
        <taxon>Nicotiana</taxon>
    </lineage>
</organism>
<sequence>MANLDIDNPRHPLYLQPFDNPGNVIISIQLKGTENYPVWSKAMVIALRAKHLVNGIVYAGGVQEVWLDLQDRFDKVNGSRIYNLQREIATISQVNDSTALMSSRNNQSKFKRFNNLYSEYCRNKKHTRDTCYKLVGYPSGLKGKKSQQYRQANMAMSDNSSGKNVVANQDNAGIMKMISKDKSEEHVANMAGNANSQSLDHLADYWIVDTGATDHMTSNSDMLITMTGLPDSSKGSVNLPNGKTVPIIYKGSYKLIDHDNLYIGKVKGIGKEKGGLYLLIPKGSNRNKMAQRISNCLVEGMQEDFTTWHRRLGHVPIKFMKQLDFLKDKKFFDCKLNNCTFGRNVKVLRTDNGAKFFSHECQDYLIDNGNDDTQQDPMFLELKSKGEDYSLHQQQPHMPGEGYDTVNQAIEHGHEVMQQEHNLTGADPDHGKQSLDTEVAHNMQIPSNETTEEVQPVQLRRSNRGLKPPIWMQDYVFPINGASSSTCIYPISNYVNYNALSAIYQSYLTVTSQETEPTSYTEAMKDPRWIEAIKIEVDTLVLNNT</sequence>
<proteinExistence type="predicted"/>
<accession>A0AC58SUH9</accession>
<keyword evidence="1" id="KW-1185">Reference proteome</keyword>
<gene>
    <name evidence="2" type="primary">LOC142170613</name>
</gene>
<reference evidence="2" key="2">
    <citation type="submission" date="2025-08" db="UniProtKB">
        <authorList>
            <consortium name="RefSeq"/>
        </authorList>
    </citation>
    <scope>IDENTIFICATION</scope>
    <source>
        <tissue evidence="2">Leaf</tissue>
    </source>
</reference>